<dbReference type="GeneID" id="54323155"/>
<reference evidence="2 5" key="2">
    <citation type="submission" date="2019-08" db="EMBL/GenBank/DDBJ databases">
        <title>The genome sequence of a newly discovered highly antifungal drug resistant Aspergillus species, Aspergillus tanneri NIH 1004.</title>
        <authorList>
            <person name="Mounaud S."/>
            <person name="Singh I."/>
            <person name="Joardar V."/>
            <person name="Pakala S."/>
            <person name="Pakala S."/>
            <person name="Venepally P."/>
            <person name="Chung J.K."/>
            <person name="Losada L."/>
            <person name="Nierman W.C."/>
        </authorList>
    </citation>
    <scope>NUCLEOTIDE SEQUENCE [LARGE SCALE GENOMIC DNA]</scope>
    <source>
        <strain evidence="2 5">NIH1004</strain>
    </source>
</reference>
<evidence type="ECO:0000313" key="2">
    <source>
        <dbReference type="EMBL" id="KAA8651563.1"/>
    </source>
</evidence>
<dbReference type="EMBL" id="QUQM01000002">
    <property type="protein sequence ID" value="KAA8651563.1"/>
    <property type="molecule type" value="Genomic_DNA"/>
</dbReference>
<keyword evidence="4" id="KW-1185">Reference proteome</keyword>
<dbReference type="Proteomes" id="UP000324241">
    <property type="component" value="Unassembled WGS sequence"/>
</dbReference>
<protein>
    <submittedName>
        <fullName evidence="3">Uncharacterized protein</fullName>
    </submittedName>
</protein>
<feature type="compositionally biased region" description="Polar residues" evidence="1">
    <location>
        <begin position="22"/>
        <end position="52"/>
    </location>
</feature>
<evidence type="ECO:0000313" key="3">
    <source>
        <dbReference type="EMBL" id="THC93993.1"/>
    </source>
</evidence>
<dbReference type="EMBL" id="SOSA01000232">
    <property type="protein sequence ID" value="THC93993.1"/>
    <property type="molecule type" value="Genomic_DNA"/>
</dbReference>
<feature type="compositionally biased region" description="Polar residues" evidence="1">
    <location>
        <begin position="567"/>
        <end position="580"/>
    </location>
</feature>
<organism evidence="3 4">
    <name type="scientific">Aspergillus tanneri</name>
    <dbReference type="NCBI Taxonomy" id="1220188"/>
    <lineage>
        <taxon>Eukaryota</taxon>
        <taxon>Fungi</taxon>
        <taxon>Dikarya</taxon>
        <taxon>Ascomycota</taxon>
        <taxon>Pezizomycotina</taxon>
        <taxon>Eurotiomycetes</taxon>
        <taxon>Eurotiomycetidae</taxon>
        <taxon>Eurotiales</taxon>
        <taxon>Aspergillaceae</taxon>
        <taxon>Aspergillus</taxon>
        <taxon>Aspergillus subgen. Circumdati</taxon>
    </lineage>
</organism>
<name>A0A4S3JF99_9EURO</name>
<dbReference type="OrthoDB" id="4495335at2759"/>
<accession>A0A4S3JF99</accession>
<feature type="region of interest" description="Disordered" evidence="1">
    <location>
        <begin position="253"/>
        <end position="306"/>
    </location>
</feature>
<feature type="compositionally biased region" description="Basic and acidic residues" evidence="1">
    <location>
        <begin position="605"/>
        <end position="618"/>
    </location>
</feature>
<sequence>MDSPSRLLSSPSKALNPLSPDRINQQPPLHSTLSASDIFNSPRKSARGSSDVQAKVAFLNNLSRTGSPVAAPPPPGGGTAALQRAILGREEAESALASVSAQLSEAQSRERRISERLESLLEELQASKERKAHERTLFEKEIRKARKEAFRAGSTLVKTQEELKQARTENKGLKDEVESERKAKEKAKQEAFERAYAIAGITEELEEVKGQLRAVEAKNNSLTLKTRAQAMRRQDAGRMSLVEGDLAFLRSPAPQRSKRSVEEMAESCAPESKDASTQCTPPKKPRLSDVKPQQEVQEPPKRDNNQLIIRQLQETLRVEKRLRTNAEDLTEFLRMECQFKRCSCRIVEEQEKKVHKYHTTQPQSTKLATKEKEKAPSMKEVREYQAAEHNVAVHPQPSQETSSETTEPTEGVQVETIDEAAEEPLITFSPITGTFHTIPSPVRGSVKKQPAIPQMSPAGTAQRQPTSPLAKYETNQEEIALESGQPASPETSPASDARLSPAIGHEPLDDQPVIQNSSNRDSMNGDNLRKVPLRAEGSLPNQLAAVPGTPISREEALAQIRARRGRTNTMKRSVSATESTLRAADTSAAPGRMTHRIPGVQNANRRSDNGDIRSRRDLSAPVRMTHR</sequence>
<feature type="compositionally biased region" description="Low complexity" evidence="1">
    <location>
        <begin position="395"/>
        <end position="410"/>
    </location>
</feature>
<evidence type="ECO:0000313" key="5">
    <source>
        <dbReference type="Proteomes" id="UP000324241"/>
    </source>
</evidence>
<feature type="region of interest" description="Disordered" evidence="1">
    <location>
        <begin position="161"/>
        <end position="181"/>
    </location>
</feature>
<dbReference type="RefSeq" id="XP_033430924.1">
    <property type="nucleotide sequence ID" value="XM_033565167.1"/>
</dbReference>
<dbReference type="VEuPathDB" id="FungiDB:EYZ11_006540"/>
<feature type="region of interest" description="Disordered" evidence="1">
    <location>
        <begin position="353"/>
        <end position="376"/>
    </location>
</feature>
<dbReference type="AlphaFoldDB" id="A0A4S3JF99"/>
<evidence type="ECO:0000313" key="4">
    <source>
        <dbReference type="Proteomes" id="UP000308092"/>
    </source>
</evidence>
<proteinExistence type="predicted"/>
<feature type="compositionally biased region" description="Polar residues" evidence="1">
    <location>
        <begin position="457"/>
        <end position="467"/>
    </location>
</feature>
<feature type="region of interest" description="Disordered" evidence="1">
    <location>
        <begin position="389"/>
        <end position="528"/>
    </location>
</feature>
<dbReference type="PANTHER" id="PTHR42041">
    <property type="entry name" value="DNA ENDONUCLEASE ACTIVATOR CTP1 C-TERMINAL DOMAIN-CONTAINING PROTEIN"/>
    <property type="match status" value="1"/>
</dbReference>
<feature type="region of interest" description="Disordered" evidence="1">
    <location>
        <begin position="1"/>
        <end position="52"/>
    </location>
</feature>
<feature type="region of interest" description="Disordered" evidence="1">
    <location>
        <begin position="564"/>
        <end position="627"/>
    </location>
</feature>
<feature type="compositionally biased region" description="Polar residues" evidence="1">
    <location>
        <begin position="513"/>
        <end position="525"/>
    </location>
</feature>
<gene>
    <name evidence="2" type="ORF">ATNIH1004_000453</name>
    <name evidence="3" type="ORF">EYZ11_006540</name>
</gene>
<comment type="caution">
    <text evidence="3">The sequence shown here is derived from an EMBL/GenBank/DDBJ whole genome shotgun (WGS) entry which is preliminary data.</text>
</comment>
<feature type="compositionally biased region" description="Polar residues" evidence="1">
    <location>
        <begin position="1"/>
        <end position="13"/>
    </location>
</feature>
<dbReference type="Proteomes" id="UP000308092">
    <property type="component" value="Unassembled WGS sequence"/>
</dbReference>
<dbReference type="PANTHER" id="PTHR42041:SF1">
    <property type="entry name" value="DNA ENDONUCLEASE ACTIVATOR CTP1 C-TERMINAL DOMAIN-CONTAINING PROTEIN"/>
    <property type="match status" value="1"/>
</dbReference>
<reference evidence="3 4" key="1">
    <citation type="submission" date="2019-03" db="EMBL/GenBank/DDBJ databases">
        <title>The genome sequence of a newly discovered highly antifungal drug resistant Aspergillus species, Aspergillus tanneri NIH 1004.</title>
        <authorList>
            <person name="Mounaud S."/>
            <person name="Singh I."/>
            <person name="Joardar V."/>
            <person name="Pakala S."/>
            <person name="Pakala S."/>
            <person name="Venepally P."/>
            <person name="Hoover J."/>
            <person name="Nierman W."/>
            <person name="Chung J."/>
            <person name="Losada L."/>
        </authorList>
    </citation>
    <scope>NUCLEOTIDE SEQUENCE [LARGE SCALE GENOMIC DNA]</scope>
    <source>
        <strain evidence="3 4">NIH1004</strain>
    </source>
</reference>
<feature type="compositionally biased region" description="Polar residues" evidence="1">
    <location>
        <begin position="485"/>
        <end position="494"/>
    </location>
</feature>
<dbReference type="STRING" id="1220188.A0A4S3JF99"/>
<evidence type="ECO:0000256" key="1">
    <source>
        <dbReference type="SAM" id="MobiDB-lite"/>
    </source>
</evidence>